<evidence type="ECO:0000313" key="2">
    <source>
        <dbReference type="EMBL" id="RVT60888.1"/>
    </source>
</evidence>
<evidence type="ECO:0008006" key="4">
    <source>
        <dbReference type="Google" id="ProtNLM"/>
    </source>
</evidence>
<evidence type="ECO:0000313" key="3">
    <source>
        <dbReference type="Proteomes" id="UP000288024"/>
    </source>
</evidence>
<dbReference type="Proteomes" id="UP000288024">
    <property type="component" value="Unassembled WGS sequence"/>
</dbReference>
<keyword evidence="1" id="KW-1133">Transmembrane helix</keyword>
<feature type="transmembrane region" description="Helical" evidence="1">
    <location>
        <begin position="261"/>
        <end position="279"/>
    </location>
</feature>
<feature type="transmembrane region" description="Helical" evidence="1">
    <location>
        <begin position="395"/>
        <end position="417"/>
    </location>
</feature>
<feature type="transmembrane region" description="Helical" evidence="1">
    <location>
        <begin position="86"/>
        <end position="105"/>
    </location>
</feature>
<dbReference type="RefSeq" id="WP_127739360.1">
    <property type="nucleotide sequence ID" value="NZ_CP196003.1"/>
</dbReference>
<feature type="transmembrane region" description="Helical" evidence="1">
    <location>
        <begin position="459"/>
        <end position="477"/>
    </location>
</feature>
<name>A0A437K975_9BACI</name>
<feature type="transmembrane region" description="Helical" evidence="1">
    <location>
        <begin position="291"/>
        <end position="311"/>
    </location>
</feature>
<feature type="transmembrane region" description="Helical" evidence="1">
    <location>
        <begin position="192"/>
        <end position="208"/>
    </location>
</feature>
<comment type="caution">
    <text evidence="2">The sequence shown here is derived from an EMBL/GenBank/DDBJ whole genome shotgun (WGS) entry which is preliminary data.</text>
</comment>
<reference evidence="2 3" key="1">
    <citation type="submission" date="2019-01" db="EMBL/GenBank/DDBJ databases">
        <title>Bacillus sp. M5HDSG1-1, whole genome shotgun sequence.</title>
        <authorList>
            <person name="Tuo L."/>
        </authorList>
    </citation>
    <scope>NUCLEOTIDE SEQUENCE [LARGE SCALE GENOMIC DNA]</scope>
    <source>
        <strain evidence="2 3">M5HDSG1-1</strain>
    </source>
</reference>
<feature type="transmembrane region" description="Helical" evidence="1">
    <location>
        <begin position="214"/>
        <end position="233"/>
    </location>
</feature>
<dbReference type="AlphaFoldDB" id="A0A437K975"/>
<keyword evidence="3" id="KW-1185">Reference proteome</keyword>
<dbReference type="EMBL" id="RZTZ01000006">
    <property type="protein sequence ID" value="RVT60888.1"/>
    <property type="molecule type" value="Genomic_DNA"/>
</dbReference>
<keyword evidence="1" id="KW-0812">Transmembrane</keyword>
<proteinExistence type="predicted"/>
<feature type="transmembrane region" description="Helical" evidence="1">
    <location>
        <begin position="31"/>
        <end position="50"/>
    </location>
</feature>
<organism evidence="2 3">
    <name type="scientific">Niallia taxi</name>
    <dbReference type="NCBI Taxonomy" id="2499688"/>
    <lineage>
        <taxon>Bacteria</taxon>
        <taxon>Bacillati</taxon>
        <taxon>Bacillota</taxon>
        <taxon>Bacilli</taxon>
        <taxon>Bacillales</taxon>
        <taxon>Bacillaceae</taxon>
        <taxon>Niallia</taxon>
    </lineage>
</organism>
<feature type="transmembrane region" description="Helical" evidence="1">
    <location>
        <begin position="432"/>
        <end position="450"/>
    </location>
</feature>
<protein>
    <recommendedName>
        <fullName evidence="4">Glycosyltransferase RgtA/B/C/D-like domain-containing protein</fullName>
    </recommendedName>
</protein>
<feature type="transmembrane region" description="Helical" evidence="1">
    <location>
        <begin position="167"/>
        <end position="185"/>
    </location>
</feature>
<keyword evidence="1" id="KW-0472">Membrane</keyword>
<accession>A0A437K975</accession>
<feature type="transmembrane region" description="Helical" evidence="1">
    <location>
        <begin position="56"/>
        <end position="74"/>
    </location>
</feature>
<feature type="transmembrane region" description="Helical" evidence="1">
    <location>
        <begin position="240"/>
        <end position="255"/>
    </location>
</feature>
<evidence type="ECO:0000256" key="1">
    <source>
        <dbReference type="SAM" id="Phobius"/>
    </source>
</evidence>
<feature type="transmembrane region" description="Helical" evidence="1">
    <location>
        <begin position="363"/>
        <end position="383"/>
    </location>
</feature>
<feature type="transmembrane region" description="Helical" evidence="1">
    <location>
        <begin position="6"/>
        <end position="24"/>
    </location>
</feature>
<gene>
    <name evidence="2" type="ORF">EM808_16860</name>
</gene>
<sequence length="613" mass="71028">MDNTWMWFGMLALSLIGWGMYFHYKWKIHAVFIPIFLFASITCLVFGAGLLNVMPLVVYLIFSVGLILFIVFVFRFTKNKYQYKELLAPGVIFFILLSTVLVFWLKGLLLIHYDNFSHWGLIVKEMFRVDGLPDGTTTITFRNYPPGSAVFVYFINKIIGYTESHALMAQGILIAANVSVLFVYCNWRKVNYLLLNMVLSIVLLVIIKNNLYNLLVDTLLGLLALSISVIAYYYRNYWKRSLIVNTPLLLLLMLVKDSGKIFLFFQCMLILWLVYVYFLRGKPDKFKQGKILVYVLICTIVIPMTTNYLWIKYTQKAYPEASYDSNKFALSVNKIAEVDKTMDFKENLAPSLIRASFNLDSTLFQSILLMNVLLIVFTFMIILVKRRFPKTLVRVFTFGNFVFVLYILGIYMMYLYMMPEKEAVKLAGFNRYYSTIVIYVLGLFMTYIAYEFSKLSSKIVVNIVVAILIALVFIYPYQESFVAASKKPDVMSSLRLEIKENYAKLSKSGDVKQVIYYSPLSQTDSGYLQYLLKYEHLSNNYKVITSVSDEAKKDEFMKSLKNSSHLVVLDTDPAFNDYFKNLLSSQDNVEGAYNLSEKNHQLVIKRIDYNKTN</sequence>